<feature type="region of interest" description="Disordered" evidence="2">
    <location>
        <begin position="292"/>
        <end position="329"/>
    </location>
</feature>
<gene>
    <name evidence="3" type="ORF">RhiirA4_470674</name>
</gene>
<feature type="compositionally biased region" description="Acidic residues" evidence="2">
    <location>
        <begin position="244"/>
        <end position="261"/>
    </location>
</feature>
<dbReference type="Proteomes" id="UP000234323">
    <property type="component" value="Unassembled WGS sequence"/>
</dbReference>
<feature type="compositionally biased region" description="Basic residues" evidence="2">
    <location>
        <begin position="319"/>
        <end position="329"/>
    </location>
</feature>
<evidence type="ECO:0000313" key="4">
    <source>
        <dbReference type="Proteomes" id="UP000234323"/>
    </source>
</evidence>
<feature type="coiled-coil region" evidence="1">
    <location>
        <begin position="149"/>
        <end position="211"/>
    </location>
</feature>
<feature type="compositionally biased region" description="Basic and acidic residues" evidence="2">
    <location>
        <begin position="233"/>
        <end position="243"/>
    </location>
</feature>
<sequence>MSNVIPPQSKMNHHNVTINQRRKFPRQQYKQLLIRFEKGTVVKYLYEQSIWNIMIENFSIANYSRQSQPRRIQETYIYKITGIQLNTDSRNIEPLITHIKRTILKHDKEVTDNYNHIIQLNKNSTTNNNQKHTKSTKRGNIPTYNNSDFIDLKEKYNKLETLYKFLDNKYQELEKKIAKREGTQTNANEKVSELRTNMNQLTKDVDSYKQAQTAINDKLDFIISKINFIPSKTEEPEPRTEEFYEKEDEEMTEDNGDDDTDTLFHNTTRYTENTNKRNHSFGLENQIHKHTRLQYSHTHTRTSSYATRPDYNPPTPHIQHQKHYSRGHR</sequence>
<proteinExistence type="predicted"/>
<evidence type="ECO:0000256" key="1">
    <source>
        <dbReference type="SAM" id="Coils"/>
    </source>
</evidence>
<organism evidence="3 4">
    <name type="scientific">Rhizophagus irregularis</name>
    <dbReference type="NCBI Taxonomy" id="588596"/>
    <lineage>
        <taxon>Eukaryota</taxon>
        <taxon>Fungi</taxon>
        <taxon>Fungi incertae sedis</taxon>
        <taxon>Mucoromycota</taxon>
        <taxon>Glomeromycotina</taxon>
        <taxon>Glomeromycetes</taxon>
        <taxon>Glomerales</taxon>
        <taxon>Glomeraceae</taxon>
        <taxon>Rhizophagus</taxon>
    </lineage>
</organism>
<keyword evidence="4" id="KW-1185">Reference proteome</keyword>
<feature type="compositionally biased region" description="Polar residues" evidence="2">
    <location>
        <begin position="293"/>
        <end position="306"/>
    </location>
</feature>
<comment type="caution">
    <text evidence="3">The sequence shown here is derived from an EMBL/GenBank/DDBJ whole genome shotgun (WGS) entry which is preliminary data.</text>
</comment>
<keyword evidence="1" id="KW-0175">Coiled coil</keyword>
<dbReference type="EMBL" id="LLXI01001273">
    <property type="protein sequence ID" value="PKY52811.1"/>
    <property type="molecule type" value="Genomic_DNA"/>
</dbReference>
<accession>A0A2I1H1V0</accession>
<feature type="region of interest" description="Disordered" evidence="2">
    <location>
        <begin position="233"/>
        <end position="263"/>
    </location>
</feature>
<reference evidence="3 4" key="1">
    <citation type="submission" date="2015-10" db="EMBL/GenBank/DDBJ databases">
        <title>Genome analyses suggest a sexual origin of heterokaryosis in a supposedly ancient asexual fungus.</title>
        <authorList>
            <person name="Ropars J."/>
            <person name="Sedzielewska K."/>
            <person name="Noel J."/>
            <person name="Charron P."/>
            <person name="Farinelli L."/>
            <person name="Marton T."/>
            <person name="Kruger M."/>
            <person name="Pelin A."/>
            <person name="Brachmann A."/>
            <person name="Corradi N."/>
        </authorList>
    </citation>
    <scope>NUCLEOTIDE SEQUENCE [LARGE SCALE GENOMIC DNA]</scope>
    <source>
        <strain evidence="3 4">A4</strain>
    </source>
</reference>
<evidence type="ECO:0000256" key="2">
    <source>
        <dbReference type="SAM" id="MobiDB-lite"/>
    </source>
</evidence>
<dbReference type="AlphaFoldDB" id="A0A2I1H1V0"/>
<protein>
    <submittedName>
        <fullName evidence="3">Uncharacterized protein</fullName>
    </submittedName>
</protein>
<evidence type="ECO:0000313" key="3">
    <source>
        <dbReference type="EMBL" id="PKY52811.1"/>
    </source>
</evidence>
<name>A0A2I1H1V0_9GLOM</name>